<organism evidence="1 2">
    <name type="scientific">Candidatus Glassbacteria bacterium RIFCSPLOWO2_12_FULL_58_11</name>
    <dbReference type="NCBI Taxonomy" id="1817867"/>
    <lineage>
        <taxon>Bacteria</taxon>
        <taxon>Candidatus Glassiibacteriota</taxon>
    </lineage>
</organism>
<sequence length="70" mass="8117">MIDFQAIRSRHLLVFRRYAAFRDMNLGPTRRASAEIEAIKNLTLIVKRQLDNRASFLPAELIGRNIDVSF</sequence>
<comment type="caution">
    <text evidence="1">The sequence shown here is derived from an EMBL/GenBank/DDBJ whole genome shotgun (WGS) entry which is preliminary data.</text>
</comment>
<evidence type="ECO:0000313" key="1">
    <source>
        <dbReference type="EMBL" id="OGG03472.1"/>
    </source>
</evidence>
<name>A0A1F5YU81_9BACT</name>
<protein>
    <submittedName>
        <fullName evidence="1">Uncharacterized protein</fullName>
    </submittedName>
</protein>
<reference evidence="1 2" key="1">
    <citation type="journal article" date="2016" name="Nat. Commun.">
        <title>Thousands of microbial genomes shed light on interconnected biogeochemical processes in an aquifer system.</title>
        <authorList>
            <person name="Anantharaman K."/>
            <person name="Brown C.T."/>
            <person name="Hug L.A."/>
            <person name="Sharon I."/>
            <person name="Castelle C.J."/>
            <person name="Probst A.J."/>
            <person name="Thomas B.C."/>
            <person name="Singh A."/>
            <person name="Wilkins M.J."/>
            <person name="Karaoz U."/>
            <person name="Brodie E.L."/>
            <person name="Williams K.H."/>
            <person name="Hubbard S.S."/>
            <person name="Banfield J.F."/>
        </authorList>
    </citation>
    <scope>NUCLEOTIDE SEQUENCE [LARGE SCALE GENOMIC DNA]</scope>
</reference>
<dbReference type="EMBL" id="MFIX01000140">
    <property type="protein sequence ID" value="OGG03472.1"/>
    <property type="molecule type" value="Genomic_DNA"/>
</dbReference>
<accession>A0A1F5YU81</accession>
<proteinExistence type="predicted"/>
<evidence type="ECO:0000313" key="2">
    <source>
        <dbReference type="Proteomes" id="UP000179129"/>
    </source>
</evidence>
<dbReference type="Proteomes" id="UP000179129">
    <property type="component" value="Unassembled WGS sequence"/>
</dbReference>
<dbReference type="AlphaFoldDB" id="A0A1F5YU81"/>
<gene>
    <name evidence="1" type="ORF">A3F83_08900</name>
</gene>